<evidence type="ECO:0000313" key="2">
    <source>
        <dbReference type="Proteomes" id="UP001219525"/>
    </source>
</evidence>
<dbReference type="Proteomes" id="UP001219525">
    <property type="component" value="Unassembled WGS sequence"/>
</dbReference>
<proteinExistence type="predicted"/>
<reference evidence="1" key="1">
    <citation type="submission" date="2023-03" db="EMBL/GenBank/DDBJ databases">
        <title>Massive genome expansion in bonnet fungi (Mycena s.s.) driven by repeated elements and novel gene families across ecological guilds.</title>
        <authorList>
            <consortium name="Lawrence Berkeley National Laboratory"/>
            <person name="Harder C.B."/>
            <person name="Miyauchi S."/>
            <person name="Viragh M."/>
            <person name="Kuo A."/>
            <person name="Thoen E."/>
            <person name="Andreopoulos B."/>
            <person name="Lu D."/>
            <person name="Skrede I."/>
            <person name="Drula E."/>
            <person name="Henrissat B."/>
            <person name="Morin E."/>
            <person name="Kohler A."/>
            <person name="Barry K."/>
            <person name="LaButti K."/>
            <person name="Morin E."/>
            <person name="Salamov A."/>
            <person name="Lipzen A."/>
            <person name="Mereny Z."/>
            <person name="Hegedus B."/>
            <person name="Baldrian P."/>
            <person name="Stursova M."/>
            <person name="Weitz H."/>
            <person name="Taylor A."/>
            <person name="Grigoriev I.V."/>
            <person name="Nagy L.G."/>
            <person name="Martin F."/>
            <person name="Kauserud H."/>
        </authorList>
    </citation>
    <scope>NUCLEOTIDE SEQUENCE</scope>
    <source>
        <strain evidence="1">9144</strain>
    </source>
</reference>
<accession>A0AAD6VJ37</accession>
<dbReference type="EMBL" id="JARJCW010000019">
    <property type="protein sequence ID" value="KAJ7214507.1"/>
    <property type="molecule type" value="Genomic_DNA"/>
</dbReference>
<comment type="caution">
    <text evidence="1">The sequence shown here is derived from an EMBL/GenBank/DDBJ whole genome shotgun (WGS) entry which is preliminary data.</text>
</comment>
<protein>
    <submittedName>
        <fullName evidence="1">Uncharacterized protein</fullName>
    </submittedName>
</protein>
<sequence length="279" mass="30542">MESYERALFSPVLYSRGRVAGIKVCAIVSRSSDYRGLFPTRCSSVKCQVSLAISLAVSLQCAIVSEYGVPYRILRISSVTLQGFWSHLRSLIHFWDIHPSTTYSGSVERLNSLLKVFVLVTGVSTPVSVASASADDLQWLVGAGRDGFHEISTRFSAIVDPHWTGEVTEEIAEKTYALSREVMAKRCAMYPRNAWGRYLRHHNDTVCAVKGKMERDDGATSSVSAAKGARRGFLICWRLVPSVERTSMGGSSGGCGKTQSLLGVDVTGAMIYPMSKLLE</sequence>
<gene>
    <name evidence="1" type="ORF">GGX14DRAFT_392531</name>
</gene>
<name>A0AAD6VJ37_9AGAR</name>
<organism evidence="1 2">
    <name type="scientific">Mycena pura</name>
    <dbReference type="NCBI Taxonomy" id="153505"/>
    <lineage>
        <taxon>Eukaryota</taxon>
        <taxon>Fungi</taxon>
        <taxon>Dikarya</taxon>
        <taxon>Basidiomycota</taxon>
        <taxon>Agaricomycotina</taxon>
        <taxon>Agaricomycetes</taxon>
        <taxon>Agaricomycetidae</taxon>
        <taxon>Agaricales</taxon>
        <taxon>Marasmiineae</taxon>
        <taxon>Mycenaceae</taxon>
        <taxon>Mycena</taxon>
    </lineage>
</organism>
<keyword evidence="2" id="KW-1185">Reference proteome</keyword>
<dbReference type="AlphaFoldDB" id="A0AAD6VJ37"/>
<evidence type="ECO:0000313" key="1">
    <source>
        <dbReference type="EMBL" id="KAJ7214507.1"/>
    </source>
</evidence>